<comment type="caution">
    <text evidence="2">The sequence shown here is derived from an EMBL/GenBank/DDBJ whole genome shotgun (WGS) entry which is preliminary data.</text>
</comment>
<dbReference type="Gene3D" id="3.30.429.10">
    <property type="entry name" value="Macrophage Migration Inhibitory Factor"/>
    <property type="match status" value="1"/>
</dbReference>
<feature type="domain" description="Tautomerase cis-CaaD-like" evidence="1">
    <location>
        <begin position="1"/>
        <end position="152"/>
    </location>
</feature>
<accession>A0AAN6RK87</accession>
<organism evidence="2 3">
    <name type="scientific">Pseudopithomyces chartarum</name>
    <dbReference type="NCBI Taxonomy" id="1892770"/>
    <lineage>
        <taxon>Eukaryota</taxon>
        <taxon>Fungi</taxon>
        <taxon>Dikarya</taxon>
        <taxon>Ascomycota</taxon>
        <taxon>Pezizomycotina</taxon>
        <taxon>Dothideomycetes</taxon>
        <taxon>Pleosporomycetidae</taxon>
        <taxon>Pleosporales</taxon>
        <taxon>Massarineae</taxon>
        <taxon>Didymosphaeriaceae</taxon>
        <taxon>Pseudopithomyces</taxon>
    </lineage>
</organism>
<evidence type="ECO:0000313" key="3">
    <source>
        <dbReference type="Proteomes" id="UP001280581"/>
    </source>
</evidence>
<proteinExistence type="predicted"/>
<dbReference type="InterPro" id="IPR028116">
    <property type="entry name" value="Cis-CaaD-like"/>
</dbReference>
<dbReference type="EMBL" id="WVTA01000002">
    <property type="protein sequence ID" value="KAK3216290.1"/>
    <property type="molecule type" value="Genomic_DNA"/>
</dbReference>
<dbReference type="AlphaFoldDB" id="A0AAN6RK87"/>
<evidence type="ECO:0000259" key="1">
    <source>
        <dbReference type="Pfam" id="PF14832"/>
    </source>
</evidence>
<gene>
    <name evidence="2" type="ORF">GRF29_8g2884852</name>
</gene>
<keyword evidence="3" id="KW-1185">Reference proteome</keyword>
<dbReference type="Proteomes" id="UP001280581">
    <property type="component" value="Unassembled WGS sequence"/>
</dbReference>
<evidence type="ECO:0000313" key="2">
    <source>
        <dbReference type="EMBL" id="KAK3216290.1"/>
    </source>
</evidence>
<protein>
    <recommendedName>
        <fullName evidence="1">Tautomerase cis-CaaD-like domain-containing protein</fullName>
    </recommendedName>
</protein>
<sequence length="163" mass="18443">MPLWTIYHPRSTFTSEDEKSSLAQAITSLYTAVPLPAFYVNVLFVPLDPTNIYIGGVARPSPHSAANEPGPNSSVPFIRLTIQHIARTLPNETVRDRFLNRIDEVLKPHVEDKGYDWEYSIEETSRDLWKVQGLVPPMPGSEAELLWVKENRATPFERAKGNL</sequence>
<reference evidence="2 3" key="1">
    <citation type="submission" date="2021-02" db="EMBL/GenBank/DDBJ databases">
        <title>Genome assembly of Pseudopithomyces chartarum.</title>
        <authorList>
            <person name="Jauregui R."/>
            <person name="Singh J."/>
            <person name="Voisey C."/>
        </authorList>
    </citation>
    <scope>NUCLEOTIDE SEQUENCE [LARGE SCALE GENOMIC DNA]</scope>
    <source>
        <strain evidence="2 3">AGR01</strain>
    </source>
</reference>
<name>A0AAN6RK87_9PLEO</name>
<dbReference type="Pfam" id="PF14832">
    <property type="entry name" value="Tautomerase_3"/>
    <property type="match status" value="1"/>
</dbReference>
<dbReference type="InterPro" id="IPR014347">
    <property type="entry name" value="Tautomerase/MIF_sf"/>
</dbReference>